<reference evidence="2" key="1">
    <citation type="journal article" date="2018" name="DNA Res.">
        <title>Multiple hybrid de novo genome assembly of finger millet, an orphan allotetraploid crop.</title>
        <authorList>
            <person name="Hatakeyama M."/>
            <person name="Aluri S."/>
            <person name="Balachadran M.T."/>
            <person name="Sivarajan S.R."/>
            <person name="Patrignani A."/>
            <person name="Gruter S."/>
            <person name="Poveda L."/>
            <person name="Shimizu-Inatsugi R."/>
            <person name="Baeten J."/>
            <person name="Francoijs K.J."/>
            <person name="Nataraja K.N."/>
            <person name="Reddy Y.A.N."/>
            <person name="Phadnis S."/>
            <person name="Ravikumar R.L."/>
            <person name="Schlapbach R."/>
            <person name="Sreeman S.M."/>
            <person name="Shimizu K.K."/>
        </authorList>
    </citation>
    <scope>NUCLEOTIDE SEQUENCE</scope>
</reference>
<evidence type="ECO:0000313" key="3">
    <source>
        <dbReference type="Proteomes" id="UP001054889"/>
    </source>
</evidence>
<dbReference type="PANTHER" id="PTHR10579:SF125">
    <property type="entry name" value="VWFA DOMAIN-CONTAINING PROTEIN"/>
    <property type="match status" value="1"/>
</dbReference>
<comment type="caution">
    <text evidence="2">The sequence shown here is derived from an EMBL/GenBank/DDBJ whole genome shotgun (WGS) entry which is preliminary data.</text>
</comment>
<dbReference type="EMBL" id="BQKI01000104">
    <property type="protein sequence ID" value="GJN40162.1"/>
    <property type="molecule type" value="Genomic_DNA"/>
</dbReference>
<dbReference type="AlphaFoldDB" id="A0AAV5FZM4"/>
<dbReference type="InterPro" id="IPR051266">
    <property type="entry name" value="CLCR"/>
</dbReference>
<evidence type="ECO:0000259" key="1">
    <source>
        <dbReference type="PROSITE" id="PS50234"/>
    </source>
</evidence>
<dbReference type="InterPro" id="IPR002035">
    <property type="entry name" value="VWF_A"/>
</dbReference>
<dbReference type="SUPFAM" id="SSF53300">
    <property type="entry name" value="vWA-like"/>
    <property type="match status" value="1"/>
</dbReference>
<proteinExistence type="predicted"/>
<keyword evidence="3" id="KW-1185">Reference proteome</keyword>
<dbReference type="SMART" id="SM00327">
    <property type="entry name" value="VWA"/>
    <property type="match status" value="1"/>
</dbReference>
<gene>
    <name evidence="2" type="primary">gb29340</name>
    <name evidence="2" type="ORF">PR202_gb29340</name>
</gene>
<name>A0AAV5FZM4_ELECO</name>
<dbReference type="PANTHER" id="PTHR10579">
    <property type="entry name" value="CALCIUM-ACTIVATED CHLORIDE CHANNEL REGULATOR"/>
    <property type="match status" value="1"/>
</dbReference>
<dbReference type="InterPro" id="IPR036465">
    <property type="entry name" value="vWFA_dom_sf"/>
</dbReference>
<organism evidence="2 3">
    <name type="scientific">Eleusine coracana subsp. coracana</name>
    <dbReference type="NCBI Taxonomy" id="191504"/>
    <lineage>
        <taxon>Eukaryota</taxon>
        <taxon>Viridiplantae</taxon>
        <taxon>Streptophyta</taxon>
        <taxon>Embryophyta</taxon>
        <taxon>Tracheophyta</taxon>
        <taxon>Spermatophyta</taxon>
        <taxon>Magnoliopsida</taxon>
        <taxon>Liliopsida</taxon>
        <taxon>Poales</taxon>
        <taxon>Poaceae</taxon>
        <taxon>PACMAD clade</taxon>
        <taxon>Chloridoideae</taxon>
        <taxon>Cynodonteae</taxon>
        <taxon>Eleusininae</taxon>
        <taxon>Eleusine</taxon>
    </lineage>
</organism>
<dbReference type="Pfam" id="PF00092">
    <property type="entry name" value="VWA"/>
    <property type="match status" value="1"/>
</dbReference>
<reference evidence="2" key="2">
    <citation type="submission" date="2021-12" db="EMBL/GenBank/DDBJ databases">
        <title>Resequencing data analysis of finger millet.</title>
        <authorList>
            <person name="Hatakeyama M."/>
            <person name="Aluri S."/>
            <person name="Balachadran M.T."/>
            <person name="Sivarajan S.R."/>
            <person name="Poveda L."/>
            <person name="Shimizu-Inatsugi R."/>
            <person name="Schlapbach R."/>
            <person name="Sreeman S.M."/>
            <person name="Shimizu K.K."/>
        </authorList>
    </citation>
    <scope>NUCLEOTIDE SEQUENCE</scope>
</reference>
<dbReference type="Gene3D" id="3.40.50.410">
    <property type="entry name" value="von Willebrand factor, type A domain"/>
    <property type="match status" value="1"/>
</dbReference>
<protein>
    <recommendedName>
        <fullName evidence="1">VWFA domain-containing protein</fullName>
    </recommendedName>
</protein>
<dbReference type="Pfam" id="PF14624">
    <property type="entry name" value="Vwaint"/>
    <property type="match status" value="1"/>
</dbReference>
<feature type="domain" description="VWFA" evidence="1">
    <location>
        <begin position="116"/>
        <end position="282"/>
    </location>
</feature>
<accession>A0AAV5FZM4</accession>
<sequence length="577" mass="62355">MALGKGGFPRTCFAESSLSMAALGKAVAECYRLHRPRLCFLCHNKIKMSSVRFDDDEKPITATSNEEKQSGGFTDVGKASVKAEYLQAAPLEKGTVVQVLLDVSASSTTVGRAALDLVVVLDVSGSMGDDGKLDRLKNAMKFVIQKLSPMDRLSIVTFNNTATKQSGLLAMSDTGKDTQARTINNLVHGGGTNIKAGLETGLKIIASRQFSVGRTGNIIVMSDGQQNDGDAREVTVPSSVPVYTLSFGKGTDHDLMRAITKNNGTFNAIPDNGDVTAVFSQLLAGLLTVVVRGLHLILSKPRTIDNELDSIIKVEPGDYKVEPKDGPYSTTVTVILDELFSAEVRKVIVDLSLAEGQVPDEYLADILEIGVSYPDSNDVRQPFRGQVLQVTRRDGAPTSPLPRPLQLELARRQHADSISKARSLADADNLDGAREKLMEAQNALEDIVDQANPMVGMLKKELGHLMDFMESKELYQAEGRPYALASESSHASQRFTARGDVEGVRLFATPRMDTYLEQAKEYTKDPTKPLPTAAEDTKQEVKANPTAAIAAPIAFYIQSAIQALQAIEKIITATAKA</sequence>
<dbReference type="InterPro" id="IPR032838">
    <property type="entry name" value="Vwaint_dom"/>
</dbReference>
<evidence type="ECO:0000313" key="2">
    <source>
        <dbReference type="EMBL" id="GJN40162.1"/>
    </source>
</evidence>
<dbReference type="PROSITE" id="PS50234">
    <property type="entry name" value="VWFA"/>
    <property type="match status" value="1"/>
</dbReference>
<dbReference type="Proteomes" id="UP001054889">
    <property type="component" value="Unassembled WGS sequence"/>
</dbReference>